<accession>A0ABS0AZP9</accession>
<sequence>MNPAVEQMLSRYTCNNRAEYERAMKEIIQEIALVGLWRARFFEHTAFYGGTALRILYQLDRFSEDLDFALLKPNPDFSLAPYNEAICSELRSYGFIVTVDTKDKQWATPIRSAFIKTGTLGEMLKIGVPKDLLKELHPEARLKIKVEVDTHPPPAYRTETHFLVTPVNVGIRAVALEDIFAGKMHALLFREWKGRVKGRDWYDWLWLMRQKATLNLQRLAIHMQEGGVLEKNEKLTLNKFKKLMQTRIDTVDLESLKADIRPFTQDPLIINAWSKEMLTSFVEKMDIHE</sequence>
<dbReference type="Gene3D" id="3.10.450.620">
    <property type="entry name" value="JHP933, nucleotidyltransferase-like core domain"/>
    <property type="match status" value="1"/>
</dbReference>
<protein>
    <recommendedName>
        <fullName evidence="3">Nucleotidyl transferase AbiEii/AbiGii toxin family protein</fullName>
    </recommendedName>
</protein>
<evidence type="ECO:0000313" key="1">
    <source>
        <dbReference type="EMBL" id="MBF5059621.1"/>
    </source>
</evidence>
<dbReference type="Proteomes" id="UP001194714">
    <property type="component" value="Unassembled WGS sequence"/>
</dbReference>
<dbReference type="EMBL" id="JAAEJV010000031">
    <property type="protein sequence ID" value="MBF5059621.1"/>
    <property type="molecule type" value="Genomic_DNA"/>
</dbReference>
<reference evidence="1 2" key="1">
    <citation type="submission" date="2020-01" db="EMBL/GenBank/DDBJ databases">
        <title>Draft genome sequence of Cand. Neptunochlamydia vexilliferae K9.</title>
        <authorList>
            <person name="Schulz F."/>
            <person name="Koestlbacher S."/>
            <person name="Wascher F."/>
            <person name="Pizzetti I."/>
            <person name="Horn M."/>
        </authorList>
    </citation>
    <scope>NUCLEOTIDE SEQUENCE [LARGE SCALE GENOMIC DNA]</scope>
    <source>
        <strain evidence="1 2">K9</strain>
    </source>
</reference>
<dbReference type="RefSeq" id="WP_194847923.1">
    <property type="nucleotide sequence ID" value="NZ_JAAEJV010000031.1"/>
</dbReference>
<keyword evidence="2" id="KW-1185">Reference proteome</keyword>
<proteinExistence type="predicted"/>
<dbReference type="InterPro" id="IPR014942">
    <property type="entry name" value="AbiEii"/>
</dbReference>
<comment type="caution">
    <text evidence="1">The sequence shown here is derived from an EMBL/GenBank/DDBJ whole genome shotgun (WGS) entry which is preliminary data.</text>
</comment>
<gene>
    <name evidence="1" type="ORF">NEPTK9_001137</name>
</gene>
<name>A0ABS0AZP9_9BACT</name>
<organism evidence="1 2">
    <name type="scientific">Candidatus Neptunichlamydia vexilliferae</name>
    <dbReference type="NCBI Taxonomy" id="1651774"/>
    <lineage>
        <taxon>Bacteria</taxon>
        <taxon>Pseudomonadati</taxon>
        <taxon>Chlamydiota</taxon>
        <taxon>Chlamydiia</taxon>
        <taxon>Parachlamydiales</taxon>
        <taxon>Simkaniaceae</taxon>
        <taxon>Candidatus Neptunichlamydia</taxon>
    </lineage>
</organism>
<evidence type="ECO:0008006" key="3">
    <source>
        <dbReference type="Google" id="ProtNLM"/>
    </source>
</evidence>
<dbReference type="Pfam" id="PF08843">
    <property type="entry name" value="AbiEii"/>
    <property type="match status" value="1"/>
</dbReference>
<evidence type="ECO:0000313" key="2">
    <source>
        <dbReference type="Proteomes" id="UP001194714"/>
    </source>
</evidence>